<dbReference type="PANTHER" id="PTHR19143">
    <property type="entry name" value="FIBRINOGEN/TENASCIN/ANGIOPOEITIN"/>
    <property type="match status" value="1"/>
</dbReference>
<evidence type="ECO:0000313" key="4">
    <source>
        <dbReference type="EnsemblMetazoa" id="SCAU000816-PA"/>
    </source>
</evidence>
<evidence type="ECO:0000256" key="2">
    <source>
        <dbReference type="SAM" id="SignalP"/>
    </source>
</evidence>
<protein>
    <recommendedName>
        <fullName evidence="3">Fibrinogen C-terminal domain-containing protein</fullName>
    </recommendedName>
</protein>
<evidence type="ECO:0000313" key="5">
    <source>
        <dbReference type="Proteomes" id="UP000095300"/>
    </source>
</evidence>
<dbReference type="AlphaFoldDB" id="A0A1I8NP74"/>
<dbReference type="PROSITE" id="PS51406">
    <property type="entry name" value="FIBRINOGEN_C_2"/>
    <property type="match status" value="1"/>
</dbReference>
<dbReference type="InterPro" id="IPR014716">
    <property type="entry name" value="Fibrinogen_a/b/g_C_1"/>
</dbReference>
<evidence type="ECO:0000256" key="1">
    <source>
        <dbReference type="SAM" id="Coils"/>
    </source>
</evidence>
<keyword evidence="1" id="KW-0175">Coiled coil</keyword>
<dbReference type="VEuPathDB" id="VectorBase:SCAU000816"/>
<dbReference type="InterPro" id="IPR002181">
    <property type="entry name" value="Fibrinogen_a/b/g_C_dom"/>
</dbReference>
<accession>A0A1I8NP74</accession>
<dbReference type="InterPro" id="IPR036056">
    <property type="entry name" value="Fibrinogen-like_C"/>
</dbReference>
<dbReference type="OrthoDB" id="6145874at2759"/>
<organism evidence="4 5">
    <name type="scientific">Stomoxys calcitrans</name>
    <name type="common">Stable fly</name>
    <name type="synonym">Conops calcitrans</name>
    <dbReference type="NCBI Taxonomy" id="35570"/>
    <lineage>
        <taxon>Eukaryota</taxon>
        <taxon>Metazoa</taxon>
        <taxon>Ecdysozoa</taxon>
        <taxon>Arthropoda</taxon>
        <taxon>Hexapoda</taxon>
        <taxon>Insecta</taxon>
        <taxon>Pterygota</taxon>
        <taxon>Neoptera</taxon>
        <taxon>Endopterygota</taxon>
        <taxon>Diptera</taxon>
        <taxon>Brachycera</taxon>
        <taxon>Muscomorpha</taxon>
        <taxon>Muscoidea</taxon>
        <taxon>Muscidae</taxon>
        <taxon>Stomoxys</taxon>
    </lineage>
</organism>
<dbReference type="KEGG" id="scac:106086670"/>
<feature type="chain" id="PRO_5009325401" description="Fibrinogen C-terminal domain-containing protein" evidence="2">
    <location>
        <begin position="33"/>
        <end position="315"/>
    </location>
</feature>
<dbReference type="STRING" id="35570.A0A1I8NP74"/>
<sequence length="315" mass="36764">MPTNLKGSRKLVYINFCLLWLTIFNSIGKISTAECGSPSLSLKSHSEWESKFDQCLETNRNLSKIIVDLDNKLDEIKVKFKQTQEALLEQKLEYSEITKILAEQQVKLEQQHLQQNRKLLHLYELQIKKLDGLQDHMNNRETIIMRRMDGSVDFVRTWNEYKKGFGEPSGEFFIGLEQLYKLTNSAPYSLHIVLEDWDNQRRYAKYNNFVIGSEREQYMLHSLGTYTGTAGNDFYLNEGQKFTTIDRDNDQLGNNNCAILFLGAWWHKACYLCNLFGPYKKGRVDDSELGQIVQWHSFRGNVTSLKFAEMKIQLN</sequence>
<dbReference type="Pfam" id="PF00147">
    <property type="entry name" value="Fibrinogen_C"/>
    <property type="match status" value="1"/>
</dbReference>
<keyword evidence="5" id="KW-1185">Reference proteome</keyword>
<dbReference type="CDD" id="cd00087">
    <property type="entry name" value="FReD"/>
    <property type="match status" value="1"/>
</dbReference>
<feature type="domain" description="Fibrinogen C-terminal" evidence="3">
    <location>
        <begin position="101"/>
        <end position="315"/>
    </location>
</feature>
<dbReference type="SUPFAM" id="SSF56496">
    <property type="entry name" value="Fibrinogen C-terminal domain-like"/>
    <property type="match status" value="1"/>
</dbReference>
<keyword evidence="2" id="KW-0732">Signal</keyword>
<reference evidence="4" key="1">
    <citation type="submission" date="2020-05" db="UniProtKB">
        <authorList>
            <consortium name="EnsemblMetazoa"/>
        </authorList>
    </citation>
    <scope>IDENTIFICATION</scope>
    <source>
        <strain evidence="4">USDA</strain>
    </source>
</reference>
<dbReference type="SMART" id="SM00186">
    <property type="entry name" value="FBG"/>
    <property type="match status" value="1"/>
</dbReference>
<dbReference type="EnsemblMetazoa" id="SCAU000816-RA">
    <property type="protein sequence ID" value="SCAU000816-PA"/>
    <property type="gene ID" value="SCAU000816"/>
</dbReference>
<name>A0A1I8NP74_STOCA</name>
<feature type="signal peptide" evidence="2">
    <location>
        <begin position="1"/>
        <end position="32"/>
    </location>
</feature>
<dbReference type="GO" id="GO:0005615">
    <property type="term" value="C:extracellular space"/>
    <property type="evidence" value="ECO:0007669"/>
    <property type="project" value="TreeGrafter"/>
</dbReference>
<dbReference type="InterPro" id="IPR050373">
    <property type="entry name" value="Fibrinogen_C-term_domain"/>
</dbReference>
<feature type="coiled-coil region" evidence="1">
    <location>
        <begin position="59"/>
        <end position="86"/>
    </location>
</feature>
<evidence type="ECO:0000259" key="3">
    <source>
        <dbReference type="PROSITE" id="PS51406"/>
    </source>
</evidence>
<dbReference type="Gene3D" id="3.90.215.10">
    <property type="entry name" value="Gamma Fibrinogen, chain A, domain 1"/>
    <property type="match status" value="1"/>
</dbReference>
<dbReference type="Proteomes" id="UP000095300">
    <property type="component" value="Unassembled WGS sequence"/>
</dbReference>
<gene>
    <name evidence="4" type="primary">106086670</name>
</gene>
<proteinExistence type="predicted"/>